<feature type="domain" description="Glycosyl transferase family 1" evidence="1">
    <location>
        <begin position="210"/>
        <end position="372"/>
    </location>
</feature>
<protein>
    <submittedName>
        <fullName evidence="16">WbdH</fullName>
    </submittedName>
</protein>
<dbReference type="PATRIC" id="fig|562.7394.peg.5114"/>
<evidence type="ECO:0000313" key="27">
    <source>
        <dbReference type="EMBL" id="AFE83328.1"/>
    </source>
</evidence>
<dbReference type="SUPFAM" id="SSF53756">
    <property type="entry name" value="UDP-Glycosyltransferase/glycogen phosphorylase"/>
    <property type="match status" value="1"/>
</dbReference>
<evidence type="ECO:0000313" key="10">
    <source>
        <dbReference type="EMBL" id="AFE83131.1"/>
    </source>
</evidence>
<dbReference type="EMBL" id="JN887658">
    <property type="protein sequence ID" value="AFE83207.1"/>
    <property type="molecule type" value="Genomic_DNA"/>
</dbReference>
<evidence type="ECO:0000313" key="15">
    <source>
        <dbReference type="EMBL" id="AFE83186.1"/>
    </source>
</evidence>
<evidence type="ECO:0000313" key="19">
    <source>
        <dbReference type="EMBL" id="AFE83240.1"/>
    </source>
</evidence>
<dbReference type="EMBL" id="JN887662">
    <property type="protein sequence ID" value="AFE83251.1"/>
    <property type="molecule type" value="Genomic_DNA"/>
</dbReference>
<dbReference type="EMBL" id="JN887651">
    <property type="protein sequence ID" value="AFE83131.1"/>
    <property type="molecule type" value="Genomic_DNA"/>
</dbReference>
<dbReference type="EMBL" id="JN887645">
    <property type="protein sequence ID" value="AFE83065.1"/>
    <property type="molecule type" value="Genomic_DNA"/>
</dbReference>
<dbReference type="EMBL" id="JN887648">
    <property type="protein sequence ID" value="AFE83098.1"/>
    <property type="molecule type" value="Genomic_DNA"/>
</dbReference>
<evidence type="ECO:0000313" key="14">
    <source>
        <dbReference type="EMBL" id="AFE83175.1"/>
    </source>
</evidence>
<dbReference type="GO" id="GO:1901135">
    <property type="term" value="P:carbohydrate derivative metabolic process"/>
    <property type="evidence" value="ECO:0007669"/>
    <property type="project" value="UniProtKB-ARBA"/>
</dbReference>
<dbReference type="InterPro" id="IPR001296">
    <property type="entry name" value="Glyco_trans_1"/>
</dbReference>
<evidence type="ECO:0000259" key="1">
    <source>
        <dbReference type="Pfam" id="PF00534"/>
    </source>
</evidence>
<dbReference type="Pfam" id="PF13477">
    <property type="entry name" value="Glyco_trans_4_2"/>
    <property type="match status" value="1"/>
</dbReference>
<dbReference type="EMBL" id="JN887650">
    <property type="protein sequence ID" value="AFE83120.1"/>
    <property type="molecule type" value="Genomic_DNA"/>
</dbReference>
<dbReference type="EMBL" id="JN887653">
    <property type="protein sequence ID" value="AFE83153.1"/>
    <property type="molecule type" value="Genomic_DNA"/>
</dbReference>
<evidence type="ECO:0000313" key="13">
    <source>
        <dbReference type="EMBL" id="AFE83164.1"/>
    </source>
</evidence>
<dbReference type="EMBL" id="JN887646">
    <property type="protein sequence ID" value="AFE83076.1"/>
    <property type="molecule type" value="Genomic_DNA"/>
</dbReference>
<dbReference type="PANTHER" id="PTHR12526:SF638">
    <property type="entry name" value="SPORE COAT PROTEIN SA"/>
    <property type="match status" value="1"/>
</dbReference>
<evidence type="ECO:0000313" key="26">
    <source>
        <dbReference type="EMBL" id="AFE83317.1"/>
    </source>
</evidence>
<evidence type="ECO:0000313" key="17">
    <source>
        <dbReference type="EMBL" id="AFE83218.1"/>
    </source>
</evidence>
<dbReference type="PANTHER" id="PTHR12526">
    <property type="entry name" value="GLYCOSYLTRANSFERASE"/>
    <property type="match status" value="1"/>
</dbReference>
<dbReference type="EMBL" id="JN887666">
    <property type="protein sequence ID" value="AFE83295.1"/>
    <property type="molecule type" value="Genomic_DNA"/>
</dbReference>
<dbReference type="EMBL" id="JN887644">
    <property type="protein sequence ID" value="AFE83054.1"/>
    <property type="molecule type" value="Genomic_DNA"/>
</dbReference>
<dbReference type="EMBL" id="JN887661">
    <property type="protein sequence ID" value="AFE83240.1"/>
    <property type="molecule type" value="Genomic_DNA"/>
</dbReference>
<dbReference type="EMBL" id="JN887649">
    <property type="protein sequence ID" value="AFE83109.1"/>
    <property type="molecule type" value="Genomic_DNA"/>
</dbReference>
<dbReference type="Pfam" id="PF00534">
    <property type="entry name" value="Glycos_transf_1"/>
    <property type="match status" value="1"/>
</dbReference>
<dbReference type="EMBL" id="JN887669">
    <property type="protein sequence ID" value="AFE83328.1"/>
    <property type="molecule type" value="Genomic_DNA"/>
</dbReference>
<dbReference type="Gene3D" id="3.40.50.2000">
    <property type="entry name" value="Glycogen Phosphorylase B"/>
    <property type="match status" value="2"/>
</dbReference>
<evidence type="ECO:0000313" key="12">
    <source>
        <dbReference type="EMBL" id="AFE83153.1"/>
    </source>
</evidence>
<sequence>MLLCCIHINVYYLLLECDMKKIVIIGNVASMMLRFRKELIMNLVRQGDNVYCLANDFSTEDLKVLSSWGVKGVKFSLNSKGINPFKDIIAVYELTKILKDISPDIVFSYFVKPVIFGTIASKLSKVPRIVGMIEGLGNAFTYYKGKQTTKTKMIKWIQILLYKLALPMLDDLILLNHDDKKDLIDQYNIKAKVTVLGGIGLDLNEFSYKEPPKEKITFIFIARLLREKGIFEFIEAAKFVKTTYPSSEFVILGGFESNNPFSLQKNEIESLRKEHDLIYPGHVENVQDWLEKSSVFVLPTSYREGVPRVIQEAMAIGRPVITTNVPGCRDIINDGINGFLIPPFEINLLAEKMKYFIENKDKVLEMGLAGRKFAEKNFDAFEKNNRLASIIKSNNDF</sequence>
<evidence type="ECO:0000313" key="7">
    <source>
        <dbReference type="EMBL" id="AFE83098.1"/>
    </source>
</evidence>
<evidence type="ECO:0000313" key="3">
    <source>
        <dbReference type="EMBL" id="AFE83054.1"/>
    </source>
</evidence>
<evidence type="ECO:0000313" key="6">
    <source>
        <dbReference type="EMBL" id="AFE83087.1"/>
    </source>
</evidence>
<organism evidence="16">
    <name type="scientific">Escherichia coli</name>
    <dbReference type="NCBI Taxonomy" id="562"/>
    <lineage>
        <taxon>Bacteria</taxon>
        <taxon>Pseudomonadati</taxon>
        <taxon>Pseudomonadota</taxon>
        <taxon>Gammaproteobacteria</taxon>
        <taxon>Enterobacterales</taxon>
        <taxon>Enterobacteriaceae</taxon>
        <taxon>Escherichia</taxon>
    </lineage>
</organism>
<dbReference type="EMBL" id="JN887668">
    <property type="protein sequence ID" value="AFE83317.1"/>
    <property type="molecule type" value="Genomic_DNA"/>
</dbReference>
<dbReference type="EMBL" id="JN887659">
    <property type="protein sequence ID" value="AFE83218.1"/>
    <property type="molecule type" value="Genomic_DNA"/>
</dbReference>
<evidence type="ECO:0000313" key="9">
    <source>
        <dbReference type="EMBL" id="AFE83120.1"/>
    </source>
</evidence>
<dbReference type="EMBL" id="JN887660">
    <property type="protein sequence ID" value="AFE83229.1"/>
    <property type="molecule type" value="Genomic_DNA"/>
</dbReference>
<evidence type="ECO:0000313" key="23">
    <source>
        <dbReference type="EMBL" id="AFE83284.1"/>
    </source>
</evidence>
<dbReference type="GO" id="GO:0016757">
    <property type="term" value="F:glycosyltransferase activity"/>
    <property type="evidence" value="ECO:0007669"/>
    <property type="project" value="InterPro"/>
</dbReference>
<evidence type="ECO:0000313" key="25">
    <source>
        <dbReference type="EMBL" id="AFE83306.1"/>
    </source>
</evidence>
<proteinExistence type="predicted"/>
<dbReference type="EMBL" id="JN887652">
    <property type="protein sequence ID" value="AFE83142.1"/>
    <property type="molecule type" value="Genomic_DNA"/>
</dbReference>
<evidence type="ECO:0000313" key="16">
    <source>
        <dbReference type="EMBL" id="AFE83207.1"/>
    </source>
</evidence>
<feature type="domain" description="Glycosyltransferase subfamily 4-like N-terminal" evidence="2">
    <location>
        <begin position="37"/>
        <end position="158"/>
    </location>
</feature>
<evidence type="ECO:0000313" key="5">
    <source>
        <dbReference type="EMBL" id="AFE83076.1"/>
    </source>
</evidence>
<dbReference type="EMBL" id="JN887655">
    <property type="protein sequence ID" value="AFE83175.1"/>
    <property type="molecule type" value="Genomic_DNA"/>
</dbReference>
<evidence type="ECO:0000313" key="4">
    <source>
        <dbReference type="EMBL" id="AFE83065.1"/>
    </source>
</evidence>
<dbReference type="EMBL" id="JN887656">
    <property type="protein sequence ID" value="AFE83186.1"/>
    <property type="molecule type" value="Genomic_DNA"/>
</dbReference>
<dbReference type="EMBL" id="JN887663">
    <property type="protein sequence ID" value="AFE83262.1"/>
    <property type="molecule type" value="Genomic_DNA"/>
</dbReference>
<dbReference type="AlphaFoldDB" id="J3RS18"/>
<evidence type="ECO:0000259" key="2">
    <source>
        <dbReference type="Pfam" id="PF13477"/>
    </source>
</evidence>
<dbReference type="InterPro" id="IPR028098">
    <property type="entry name" value="Glyco_trans_4-like_N"/>
</dbReference>
<dbReference type="EMBL" id="JN887647">
    <property type="protein sequence ID" value="AFE83087.1"/>
    <property type="molecule type" value="Genomic_DNA"/>
</dbReference>
<reference evidence="16" key="1">
    <citation type="journal article" date="2012" name="Appl. Environ. Microbiol.">
        <title>Association of Nucleotide Polymorphisms within the O-Antigen Gene Cluster of Escherichia coli O26, O45, O103, O111, O121, and O145 with Serogroups and Genetic Subtypes.</title>
        <authorList>
            <person name="Norman K.N."/>
            <person name="Strockbine N.A."/>
            <person name="Bono J.L."/>
        </authorList>
    </citation>
    <scope>NUCLEOTIDE SEQUENCE</scope>
    <source>
        <strain evidence="3">04-11953</strain>
        <strain evidence="23">1074</strain>
        <strain evidence="22">18</strain>
        <strain evidence="18">3007-85</strain>
        <strain evidence="14">7-27_20A</strain>
        <strain evidence="20">7-45_80A</strain>
        <strain evidence="15">7-58_72A</strain>
        <strain evidence="7">87-1377</strain>
        <strain evidence="12">87-1883</strain>
        <strain evidence="10">87-1917</strain>
        <strain evidence="11">88-0502</strain>
        <strain evidence="8">88-19539</strain>
        <strain evidence="5">88-4110</strain>
        <strain evidence="6">8C</strain>
        <strain evidence="26">8D</strain>
        <strain evidence="17">8E</strain>
        <strain evidence="25">96-1487</strain>
        <strain evidence="24">9662</strain>
        <strain evidence="21">TW00970</strain>
        <strain evidence="19">TW01387</strain>
        <strain evidence="27">TW03810</strain>
        <strain evidence="16">TW04257</strain>
        <strain evidence="9">TW05355</strain>
        <strain evidence="13">TW07502</strain>
        <strain evidence="4">TW07926</strain>
    </source>
</reference>
<dbReference type="EMBL" id="JN887654">
    <property type="protein sequence ID" value="AFE83164.1"/>
    <property type="molecule type" value="Genomic_DNA"/>
</dbReference>
<accession>J3RS18</accession>
<name>J3RS18_ECOLX</name>
<evidence type="ECO:0000313" key="8">
    <source>
        <dbReference type="EMBL" id="AFE83109.1"/>
    </source>
</evidence>
<evidence type="ECO:0000313" key="11">
    <source>
        <dbReference type="EMBL" id="AFE83142.1"/>
    </source>
</evidence>
<dbReference type="CDD" id="cd03808">
    <property type="entry name" value="GT4_CapM-like"/>
    <property type="match status" value="1"/>
</dbReference>
<dbReference type="EMBL" id="JN887667">
    <property type="protein sequence ID" value="AFE83306.1"/>
    <property type="molecule type" value="Genomic_DNA"/>
</dbReference>
<evidence type="ECO:0000313" key="22">
    <source>
        <dbReference type="EMBL" id="AFE83273.1"/>
    </source>
</evidence>
<evidence type="ECO:0000313" key="21">
    <source>
        <dbReference type="EMBL" id="AFE83262.1"/>
    </source>
</evidence>
<evidence type="ECO:0000313" key="18">
    <source>
        <dbReference type="EMBL" id="AFE83229.1"/>
    </source>
</evidence>
<dbReference type="EMBL" id="JN887665">
    <property type="protein sequence ID" value="AFE83284.1"/>
    <property type="molecule type" value="Genomic_DNA"/>
</dbReference>
<dbReference type="EMBL" id="JN887664">
    <property type="protein sequence ID" value="AFE83273.1"/>
    <property type="molecule type" value="Genomic_DNA"/>
</dbReference>
<evidence type="ECO:0000313" key="20">
    <source>
        <dbReference type="EMBL" id="AFE83251.1"/>
    </source>
</evidence>
<evidence type="ECO:0000313" key="24">
    <source>
        <dbReference type="EMBL" id="AFE83295.1"/>
    </source>
</evidence>